<evidence type="ECO:0000256" key="5">
    <source>
        <dbReference type="ARBA" id="ARBA00022741"/>
    </source>
</evidence>
<keyword evidence="4 10" id="KW-1003">Cell membrane</keyword>
<evidence type="ECO:0000256" key="4">
    <source>
        <dbReference type="ARBA" id="ARBA00022475"/>
    </source>
</evidence>
<dbReference type="InterPro" id="IPR015856">
    <property type="entry name" value="ABC_transpr_CbiO/EcfA_su"/>
</dbReference>
<evidence type="ECO:0000256" key="1">
    <source>
        <dbReference type="ARBA" id="ARBA00004202"/>
    </source>
</evidence>
<dbReference type="AlphaFoldDB" id="A0A1I2Q7J2"/>
<evidence type="ECO:0000256" key="3">
    <source>
        <dbReference type="ARBA" id="ARBA00022448"/>
    </source>
</evidence>
<dbReference type="GO" id="GO:0016887">
    <property type="term" value="F:ATP hydrolysis activity"/>
    <property type="evidence" value="ECO:0007669"/>
    <property type="project" value="InterPro"/>
</dbReference>
<accession>A0A1I2Q7J2</accession>
<dbReference type="PROSITE" id="PS00211">
    <property type="entry name" value="ABC_TRANSPORTER_1"/>
    <property type="match status" value="1"/>
</dbReference>
<dbReference type="GO" id="GO:0006824">
    <property type="term" value="P:cobalt ion transport"/>
    <property type="evidence" value="ECO:0007669"/>
    <property type="project" value="InterPro"/>
</dbReference>
<comment type="function">
    <text evidence="10">Part of an ABC transporter complex. Responsible for energy coupling to the transport system.</text>
</comment>
<dbReference type="EMBL" id="FOOX01000003">
    <property type="protein sequence ID" value="SFG24268.1"/>
    <property type="molecule type" value="Genomic_DNA"/>
</dbReference>
<keyword evidence="3 10" id="KW-0813">Transport</keyword>
<evidence type="ECO:0000256" key="9">
    <source>
        <dbReference type="ARBA" id="ARBA00025157"/>
    </source>
</evidence>
<keyword evidence="7" id="KW-1278">Translocase</keyword>
<comment type="similarity">
    <text evidence="2 10">Belongs to the ABC transporter superfamily.</text>
</comment>
<dbReference type="InterPro" id="IPR003439">
    <property type="entry name" value="ABC_transporter-like_ATP-bd"/>
</dbReference>
<dbReference type="FunFam" id="3.40.50.300:FF:000224">
    <property type="entry name" value="Energy-coupling factor transporter ATP-binding protein EcfA"/>
    <property type="match status" value="1"/>
</dbReference>
<dbReference type="GO" id="GO:0043190">
    <property type="term" value="C:ATP-binding cassette (ABC) transporter complex"/>
    <property type="evidence" value="ECO:0007669"/>
    <property type="project" value="TreeGrafter"/>
</dbReference>
<dbReference type="PANTHER" id="PTHR43553:SF24">
    <property type="entry name" value="ENERGY-COUPLING FACTOR TRANSPORTER ATP-BINDING PROTEIN ECFA1"/>
    <property type="match status" value="1"/>
</dbReference>
<dbReference type="InterPro" id="IPR017871">
    <property type="entry name" value="ABC_transporter-like_CS"/>
</dbReference>
<dbReference type="SUPFAM" id="SSF52540">
    <property type="entry name" value="P-loop containing nucleoside triphosphate hydrolases"/>
    <property type="match status" value="1"/>
</dbReference>
<comment type="subcellular location">
    <subcellularLocation>
        <location evidence="1 10">Cell membrane</location>
        <topology evidence="1 10">Peripheral membrane protein</topology>
    </subcellularLocation>
</comment>
<dbReference type="OrthoDB" id="9784332at2"/>
<dbReference type="RefSeq" id="WP_092469510.1">
    <property type="nucleotide sequence ID" value="NZ_FOOX01000003.1"/>
</dbReference>
<evidence type="ECO:0000259" key="11">
    <source>
        <dbReference type="PROSITE" id="PS50893"/>
    </source>
</evidence>
<evidence type="ECO:0000256" key="6">
    <source>
        <dbReference type="ARBA" id="ARBA00022840"/>
    </source>
</evidence>
<organism evidence="12 13">
    <name type="scientific">Desulfotruncus arcticus DSM 17038</name>
    <dbReference type="NCBI Taxonomy" id="1121424"/>
    <lineage>
        <taxon>Bacteria</taxon>
        <taxon>Bacillati</taxon>
        <taxon>Bacillota</taxon>
        <taxon>Clostridia</taxon>
        <taxon>Eubacteriales</taxon>
        <taxon>Desulfallaceae</taxon>
        <taxon>Desulfotruncus</taxon>
    </lineage>
</organism>
<dbReference type="PROSITE" id="PS50893">
    <property type="entry name" value="ABC_TRANSPORTER_2"/>
    <property type="match status" value="1"/>
</dbReference>
<protein>
    <recommendedName>
        <fullName evidence="10">ABC transporter ATP-binding protein</fullName>
    </recommendedName>
</protein>
<reference evidence="13" key="1">
    <citation type="submission" date="2016-10" db="EMBL/GenBank/DDBJ databases">
        <authorList>
            <person name="Varghese N."/>
            <person name="Submissions S."/>
        </authorList>
    </citation>
    <scope>NUCLEOTIDE SEQUENCE [LARGE SCALE GENOMIC DNA]</scope>
    <source>
        <strain evidence="13">DSM 17038</strain>
    </source>
</reference>
<feature type="domain" description="ABC transporter" evidence="11">
    <location>
        <begin position="6"/>
        <end position="241"/>
    </location>
</feature>
<dbReference type="Pfam" id="PF00005">
    <property type="entry name" value="ABC_tran"/>
    <property type="match status" value="1"/>
</dbReference>
<dbReference type="CDD" id="cd03225">
    <property type="entry name" value="ABC_cobalt_CbiO_domain1"/>
    <property type="match status" value="1"/>
</dbReference>
<dbReference type="NCBIfam" id="TIGR01166">
    <property type="entry name" value="cbiO"/>
    <property type="match status" value="1"/>
</dbReference>
<evidence type="ECO:0000256" key="7">
    <source>
        <dbReference type="ARBA" id="ARBA00022967"/>
    </source>
</evidence>
<dbReference type="InterPro" id="IPR027417">
    <property type="entry name" value="P-loop_NTPase"/>
</dbReference>
<evidence type="ECO:0000313" key="12">
    <source>
        <dbReference type="EMBL" id="SFG24268.1"/>
    </source>
</evidence>
<dbReference type="STRING" id="341036.SAMN05660649_01107"/>
<dbReference type="PANTHER" id="PTHR43553">
    <property type="entry name" value="HEAVY METAL TRANSPORTER"/>
    <property type="match status" value="1"/>
</dbReference>
<dbReference type="InterPro" id="IPR005876">
    <property type="entry name" value="Co_trans_ATP-bd"/>
</dbReference>
<comment type="function">
    <text evidence="9">Probably part of an ABC transporter complex. Responsible for energy coupling to the transport system.</text>
</comment>
<proteinExistence type="inferred from homology"/>
<keyword evidence="5 10" id="KW-0547">Nucleotide-binding</keyword>
<evidence type="ECO:0000256" key="10">
    <source>
        <dbReference type="RuleBase" id="RU364103"/>
    </source>
</evidence>
<keyword evidence="13" id="KW-1185">Reference proteome</keyword>
<dbReference type="GO" id="GO:0005524">
    <property type="term" value="F:ATP binding"/>
    <property type="evidence" value="ECO:0007669"/>
    <property type="project" value="UniProtKB-UniRule"/>
</dbReference>
<dbReference type="Proteomes" id="UP000199337">
    <property type="component" value="Unassembled WGS sequence"/>
</dbReference>
<evidence type="ECO:0000256" key="8">
    <source>
        <dbReference type="ARBA" id="ARBA00023136"/>
    </source>
</evidence>
<dbReference type="SMART" id="SM00382">
    <property type="entry name" value="AAA"/>
    <property type="match status" value="1"/>
</dbReference>
<evidence type="ECO:0000313" key="13">
    <source>
        <dbReference type="Proteomes" id="UP000199337"/>
    </source>
</evidence>
<evidence type="ECO:0000256" key="2">
    <source>
        <dbReference type="ARBA" id="ARBA00005417"/>
    </source>
</evidence>
<keyword evidence="6 10" id="KW-0067">ATP-binding</keyword>
<gene>
    <name evidence="12" type="ORF">SAMN05660649_01107</name>
</gene>
<keyword evidence="8 10" id="KW-0472">Membrane</keyword>
<dbReference type="Gene3D" id="3.40.50.300">
    <property type="entry name" value="P-loop containing nucleotide triphosphate hydrolases"/>
    <property type="match status" value="1"/>
</dbReference>
<name>A0A1I2Q7J2_9FIRM</name>
<dbReference type="InterPro" id="IPR050095">
    <property type="entry name" value="ECF_ABC_transporter_ATP-bd"/>
</dbReference>
<dbReference type="InterPro" id="IPR003593">
    <property type="entry name" value="AAA+_ATPase"/>
</dbReference>
<sequence length="285" mass="31622">MTQNIIEVHKVLYTYSDGTNALNGITMKIQEGQKIAVLGANGAGKSTLFLHFNGILRPKRGQILFQGNVVDYRHRSLLELRKNIGIVFQDPDSQLFSASVLQDVAFGPLNLGWSREMALAKCEQAMQETEIEDLKNKPTHFLSYGQKKRVAIAGVLAMEPQVIIFDEPMAGLDPQMTQKIMNLLQKLSQQGKTLIISTHDVDLAYGWADYIFLIKDGTILSEGTPGEIFLSKELLHRCGLQTTWIIDIYRELVTCGLLAGDIPLPRDQGALLKLIKNASTGLVNV</sequence>
<dbReference type="GO" id="GO:0042626">
    <property type="term" value="F:ATPase-coupled transmembrane transporter activity"/>
    <property type="evidence" value="ECO:0007669"/>
    <property type="project" value="TreeGrafter"/>
</dbReference>